<accession>A0AAJ1VI89</accession>
<dbReference type="RefSeq" id="WP_208891113.1">
    <property type="nucleotide sequence ID" value="NZ_CP019336.1"/>
</dbReference>
<proteinExistence type="predicted"/>
<evidence type="ECO:0000313" key="3">
    <source>
        <dbReference type="Proteomes" id="UP001228636"/>
    </source>
</evidence>
<feature type="chain" id="PRO_5042577461" description="Lipocalin-like domain-containing protein" evidence="1">
    <location>
        <begin position="20"/>
        <end position="399"/>
    </location>
</feature>
<protein>
    <recommendedName>
        <fullName evidence="4">Lipocalin-like domain-containing protein</fullName>
    </recommendedName>
</protein>
<gene>
    <name evidence="2" type="ORF">QWY81_16450</name>
</gene>
<evidence type="ECO:0000313" key="2">
    <source>
        <dbReference type="EMBL" id="MDN3621059.1"/>
    </source>
</evidence>
<name>A0AAJ1VI89_9FLAO</name>
<keyword evidence="1" id="KW-0732">Signal</keyword>
<comment type="caution">
    <text evidence="2">The sequence shown here is derived from an EMBL/GenBank/DDBJ whole genome shotgun (WGS) entry which is preliminary data.</text>
</comment>
<dbReference type="Proteomes" id="UP001228636">
    <property type="component" value="Unassembled WGS sequence"/>
</dbReference>
<evidence type="ECO:0008006" key="4">
    <source>
        <dbReference type="Google" id="ProtNLM"/>
    </source>
</evidence>
<evidence type="ECO:0000256" key="1">
    <source>
        <dbReference type="SAM" id="SignalP"/>
    </source>
</evidence>
<dbReference type="EMBL" id="JAUFQH010000017">
    <property type="protein sequence ID" value="MDN3621059.1"/>
    <property type="molecule type" value="Genomic_DNA"/>
</dbReference>
<organism evidence="2 3">
    <name type="scientific">Polaribacter sejongensis</name>
    <dbReference type="NCBI Taxonomy" id="985043"/>
    <lineage>
        <taxon>Bacteria</taxon>
        <taxon>Pseudomonadati</taxon>
        <taxon>Bacteroidota</taxon>
        <taxon>Flavobacteriia</taxon>
        <taxon>Flavobacteriales</taxon>
        <taxon>Flavobacteriaceae</taxon>
    </lineage>
</organism>
<dbReference type="AlphaFoldDB" id="A0AAJ1VI89"/>
<feature type="signal peptide" evidence="1">
    <location>
        <begin position="1"/>
        <end position="19"/>
    </location>
</feature>
<reference evidence="2 3" key="1">
    <citation type="journal article" date="2014" name="Int. J. Syst. Evol. Microbiol.">
        <title>Complete genome sequence of Corynebacterium casei LMG S-19264T (=DSM 44701T), isolated from a smear-ripened cheese.</title>
        <authorList>
            <consortium name="US DOE Joint Genome Institute (JGI-PGF)"/>
            <person name="Walter F."/>
            <person name="Albersmeier A."/>
            <person name="Kalinowski J."/>
            <person name="Ruckert C."/>
        </authorList>
    </citation>
    <scope>NUCLEOTIDE SEQUENCE [LARGE SCALE GENOMIC DNA]</scope>
    <source>
        <strain evidence="2 3">CECT 8670</strain>
    </source>
</reference>
<sequence>MKKLVITLIIILCSFSIKAQNPNLVGSWLITKVESANNTEHPFKIIEFAKGGKTLMKGKLVAIWRYNSKRNEIKMRSNVEVDFNGISKIVSSTNKELVLEKEGISTTYLKLNFNEIAKENAESKFIGTWTIVNDFEDTQLLKMELPDTFSFSTISSIGKLKSTINGTWMYNSKEKAITFIGESKLLRGKSFLKEQSENTFILNKSGKEITAKKEKIAAKDISSTSLERLTFNINNFPARSNESSPWSDFDSLLVKLEHVNYLKYKRSMLIPSTKSFKEDILLSKITINKERKSITLDNLIITEKDTLKDTESFKGGLLNMKNDFFPQEDLGPFRVIATETIKVFAGEFKCKVVEGFYGEAKLKYWMIIDKPGVYAKVIRENINIFDKLDYQILELIELK</sequence>